<dbReference type="InterPro" id="IPR029000">
    <property type="entry name" value="Cyclophilin-like_dom_sf"/>
</dbReference>
<dbReference type="InterPro" id="IPR003778">
    <property type="entry name" value="CT_A_B"/>
</dbReference>
<dbReference type="EMBL" id="MWPV01000005">
    <property type="protein sequence ID" value="OUL56995.1"/>
    <property type="molecule type" value="Genomic_DNA"/>
</dbReference>
<evidence type="ECO:0000256" key="2">
    <source>
        <dbReference type="ARBA" id="ARBA00022801"/>
    </source>
</evidence>
<dbReference type="Pfam" id="PF02626">
    <property type="entry name" value="CT_A_B"/>
    <property type="match status" value="1"/>
</dbReference>
<dbReference type="Proteomes" id="UP000194841">
    <property type="component" value="Unassembled WGS sequence"/>
</dbReference>
<dbReference type="AlphaFoldDB" id="A0A244CN30"/>
<dbReference type="PANTHER" id="PTHR43309">
    <property type="entry name" value="5-OXOPROLINASE SUBUNIT C"/>
    <property type="match status" value="1"/>
</dbReference>
<comment type="caution">
    <text evidence="5">The sequence shown here is derived from an EMBL/GenBank/DDBJ whole genome shotgun (WGS) entry which is preliminary data.</text>
</comment>
<protein>
    <recommendedName>
        <fullName evidence="4">Carboxyltransferase domain-containing protein</fullName>
    </recommendedName>
</protein>
<keyword evidence="6" id="KW-1185">Reference proteome</keyword>
<proteinExistence type="predicted"/>
<keyword evidence="2" id="KW-0378">Hydrolase</keyword>
<feature type="domain" description="Carboxyltransferase" evidence="4">
    <location>
        <begin position="26"/>
        <end position="305"/>
    </location>
</feature>
<dbReference type="OrthoDB" id="9768696at2"/>
<dbReference type="SMART" id="SM00797">
    <property type="entry name" value="AHS2"/>
    <property type="match status" value="1"/>
</dbReference>
<dbReference type="RefSeq" id="WP_086745249.1">
    <property type="nucleotide sequence ID" value="NZ_MWPV01000005.1"/>
</dbReference>
<dbReference type="Gene3D" id="2.40.100.10">
    <property type="entry name" value="Cyclophilin-like"/>
    <property type="match status" value="1"/>
</dbReference>
<evidence type="ECO:0000256" key="3">
    <source>
        <dbReference type="ARBA" id="ARBA00022840"/>
    </source>
</evidence>
<organism evidence="5 6">
    <name type="scientific">Pseudoalteromonas ulvae</name>
    <dbReference type="NCBI Taxonomy" id="107327"/>
    <lineage>
        <taxon>Bacteria</taxon>
        <taxon>Pseudomonadati</taxon>
        <taxon>Pseudomonadota</taxon>
        <taxon>Gammaproteobacteria</taxon>
        <taxon>Alteromonadales</taxon>
        <taxon>Pseudoalteromonadaceae</taxon>
        <taxon>Pseudoalteromonas</taxon>
    </lineage>
</organism>
<accession>A0A244CN30</accession>
<evidence type="ECO:0000313" key="5">
    <source>
        <dbReference type="EMBL" id="OUL56995.1"/>
    </source>
</evidence>
<dbReference type="GO" id="GO:0016787">
    <property type="term" value="F:hydrolase activity"/>
    <property type="evidence" value="ECO:0007669"/>
    <property type="project" value="UniProtKB-KW"/>
</dbReference>
<sequence>MKQALYVNHPGFLSQLQDLGRFGQANLGLTTSGPAHRFAFIVANRLLNNPDNAAQIELSYGGASFTALTDCCISITGAMCEVLINQRPQARWRALQLQQGDILEIGYCQQGVRCYLAIAGGFLGTPSFGSMATTIREKIGGFDGHALTAKRVLTCQSASTCVNQMLDISQQPHYDQDTVLRIIAGYQHDLFPSSEIARFFHHDFQVDPLSDRMGYRLNGPRIESKVSQLYSEGISFGAVQIPPDGQPIVLMNDRQTIGGYPKIGTVLSLDCHKLSQMVAGSKVRFEAISIEQAQNALHLHQYQLAHLKFNPC</sequence>
<dbReference type="GO" id="GO:0005524">
    <property type="term" value="F:ATP binding"/>
    <property type="evidence" value="ECO:0007669"/>
    <property type="project" value="UniProtKB-KW"/>
</dbReference>
<dbReference type="SUPFAM" id="SSF50891">
    <property type="entry name" value="Cyclophilin-like"/>
    <property type="match status" value="1"/>
</dbReference>
<dbReference type="InterPro" id="IPR052708">
    <property type="entry name" value="PxpC"/>
</dbReference>
<reference evidence="5 6" key="1">
    <citation type="submission" date="2017-02" db="EMBL/GenBank/DDBJ databases">
        <title>Pseudoalteromonas ulvae TC14 Genome.</title>
        <authorList>
            <person name="Molmeret M."/>
        </authorList>
    </citation>
    <scope>NUCLEOTIDE SEQUENCE [LARGE SCALE GENOMIC DNA]</scope>
    <source>
        <strain evidence="5">TC14</strain>
    </source>
</reference>
<name>A0A244CN30_PSEDV</name>
<dbReference type="PANTHER" id="PTHR43309:SF4">
    <property type="entry name" value="CARBOXYLTRANSFERASE DOMAIN-CONTAINING PROTEIN"/>
    <property type="match status" value="1"/>
</dbReference>
<dbReference type="NCBIfam" id="TIGR00724">
    <property type="entry name" value="urea_amlyse_rel"/>
    <property type="match status" value="1"/>
</dbReference>
<evidence type="ECO:0000256" key="1">
    <source>
        <dbReference type="ARBA" id="ARBA00022741"/>
    </source>
</evidence>
<keyword evidence="1" id="KW-0547">Nucleotide-binding</keyword>
<evidence type="ECO:0000259" key="4">
    <source>
        <dbReference type="SMART" id="SM00797"/>
    </source>
</evidence>
<evidence type="ECO:0000313" key="6">
    <source>
        <dbReference type="Proteomes" id="UP000194841"/>
    </source>
</evidence>
<gene>
    <name evidence="5" type="ORF">B1199_16660</name>
</gene>
<keyword evidence="3" id="KW-0067">ATP-binding</keyword>